<dbReference type="RefSeq" id="WP_380901001.1">
    <property type="nucleotide sequence ID" value="NZ_JBHUFU010000009.1"/>
</dbReference>
<evidence type="ECO:0000256" key="1">
    <source>
        <dbReference type="SAM" id="MobiDB-lite"/>
    </source>
</evidence>
<evidence type="ECO:0008006" key="4">
    <source>
        <dbReference type="Google" id="ProtNLM"/>
    </source>
</evidence>
<dbReference type="EMBL" id="JBHUFU010000009">
    <property type="protein sequence ID" value="MFD1831258.1"/>
    <property type="molecule type" value="Genomic_DNA"/>
</dbReference>
<gene>
    <name evidence="2" type="ORF">ACFSJS_16550</name>
</gene>
<dbReference type="Proteomes" id="UP001597365">
    <property type="component" value="Unassembled WGS sequence"/>
</dbReference>
<sequence length="129" mass="14074">MIAFTFQTDARRVHLPERYRTCREVGNRMRMRSSAGMWERVFTVLAVRAEADEGLARAFSAGWNQRPRPPACGRGPQRGAPAGEPGDHAIGRSRGGPAATTHLAADDHRWPPALRLTTGRAGGVPPPPR</sequence>
<evidence type="ECO:0000313" key="3">
    <source>
        <dbReference type="Proteomes" id="UP001597365"/>
    </source>
</evidence>
<protein>
    <recommendedName>
        <fullName evidence="4">Transposase</fullName>
    </recommendedName>
</protein>
<evidence type="ECO:0000313" key="2">
    <source>
        <dbReference type="EMBL" id="MFD1831258.1"/>
    </source>
</evidence>
<name>A0ABW4PNE1_9ACTN</name>
<comment type="caution">
    <text evidence="2">The sequence shown here is derived from an EMBL/GenBank/DDBJ whole genome shotgun (WGS) entry which is preliminary data.</text>
</comment>
<keyword evidence="3" id="KW-1185">Reference proteome</keyword>
<accession>A0ABW4PNE1</accession>
<proteinExistence type="predicted"/>
<feature type="region of interest" description="Disordered" evidence="1">
    <location>
        <begin position="60"/>
        <end position="129"/>
    </location>
</feature>
<organism evidence="2 3">
    <name type="scientific">Streptomyces desertarenae</name>
    <dbReference type="NCBI Taxonomy" id="2666184"/>
    <lineage>
        <taxon>Bacteria</taxon>
        <taxon>Bacillati</taxon>
        <taxon>Actinomycetota</taxon>
        <taxon>Actinomycetes</taxon>
        <taxon>Kitasatosporales</taxon>
        <taxon>Streptomycetaceae</taxon>
        <taxon>Streptomyces</taxon>
    </lineage>
</organism>
<reference evidence="3" key="1">
    <citation type="journal article" date="2019" name="Int. J. Syst. Evol. Microbiol.">
        <title>The Global Catalogue of Microorganisms (GCM) 10K type strain sequencing project: providing services to taxonomists for standard genome sequencing and annotation.</title>
        <authorList>
            <consortium name="The Broad Institute Genomics Platform"/>
            <consortium name="The Broad Institute Genome Sequencing Center for Infectious Disease"/>
            <person name="Wu L."/>
            <person name="Ma J."/>
        </authorList>
    </citation>
    <scope>NUCLEOTIDE SEQUENCE [LARGE SCALE GENOMIC DNA]</scope>
    <source>
        <strain evidence="3">CGMCC 4.7455</strain>
    </source>
</reference>